<feature type="domain" description="DUF7344" evidence="1">
    <location>
        <begin position="17"/>
        <end position="96"/>
    </location>
</feature>
<dbReference type="OrthoDB" id="247722at2157"/>
<evidence type="ECO:0000259" key="1">
    <source>
        <dbReference type="Pfam" id="PF24035"/>
    </source>
</evidence>
<gene>
    <name evidence="2" type="ORF">HZS55_11495</name>
</gene>
<dbReference type="RefSeq" id="WP_179907808.1">
    <property type="nucleotide sequence ID" value="NZ_CP058910.1"/>
</dbReference>
<reference evidence="2 3" key="1">
    <citation type="submission" date="2020-07" db="EMBL/GenBank/DDBJ databases">
        <title>Halosimplex pelagicum sp. nov. and Halosimplex rubrum sp. nov., isolated from salted brown alga Laminaria, and emended description of the genus Halosimplex.</title>
        <authorList>
            <person name="Cui H."/>
        </authorList>
    </citation>
    <scope>NUCLEOTIDE SEQUENCE [LARGE SCALE GENOMIC DNA]</scope>
    <source>
        <strain evidence="2 3">R27</strain>
    </source>
</reference>
<organism evidence="2 3">
    <name type="scientific">Halosimplex rubrum</name>
    <dbReference type="NCBI Taxonomy" id="869889"/>
    <lineage>
        <taxon>Archaea</taxon>
        <taxon>Methanobacteriati</taxon>
        <taxon>Methanobacteriota</taxon>
        <taxon>Stenosarchaea group</taxon>
        <taxon>Halobacteria</taxon>
        <taxon>Halobacteriales</taxon>
        <taxon>Haloarculaceae</taxon>
        <taxon>Halosimplex</taxon>
    </lineage>
</organism>
<dbReference type="GeneID" id="56078496"/>
<dbReference type="KEGG" id="hrr:HZS55_11495"/>
<protein>
    <recommendedName>
        <fullName evidence="1">DUF7344 domain-containing protein</fullName>
    </recommendedName>
</protein>
<evidence type="ECO:0000313" key="3">
    <source>
        <dbReference type="Proteomes" id="UP000509667"/>
    </source>
</evidence>
<dbReference type="Gene3D" id="1.10.10.10">
    <property type="entry name" value="Winged helix-like DNA-binding domain superfamily/Winged helix DNA-binding domain"/>
    <property type="match status" value="1"/>
</dbReference>
<dbReference type="InterPro" id="IPR055768">
    <property type="entry name" value="DUF7344"/>
</dbReference>
<name>A0A7D5P493_9EURY</name>
<dbReference type="InterPro" id="IPR036388">
    <property type="entry name" value="WH-like_DNA-bd_sf"/>
</dbReference>
<dbReference type="Pfam" id="PF24035">
    <property type="entry name" value="DUF7344"/>
    <property type="match status" value="1"/>
</dbReference>
<proteinExistence type="predicted"/>
<dbReference type="EMBL" id="CP058910">
    <property type="protein sequence ID" value="QLH77884.1"/>
    <property type="molecule type" value="Genomic_DNA"/>
</dbReference>
<accession>A0A7D5P493</accession>
<dbReference type="Proteomes" id="UP000509667">
    <property type="component" value="Chromosome"/>
</dbReference>
<evidence type="ECO:0000313" key="2">
    <source>
        <dbReference type="EMBL" id="QLH77884.1"/>
    </source>
</evidence>
<keyword evidence="3" id="KW-1185">Reference proteome</keyword>
<sequence>MSPMDGKARYGNRSLVYDALADERRRHAVRLLDDADAALTIEKLAERMVESDGGRTDGSADEAAITRLRTSLYHVHVPKLSDAGIVRFSPERRRVRLTDSVSLDALDAIGS</sequence>
<dbReference type="AlphaFoldDB" id="A0A7D5P493"/>